<comment type="caution">
    <text evidence="1">The sequence shown here is derived from an EMBL/GenBank/DDBJ whole genome shotgun (WGS) entry which is preliminary data.</text>
</comment>
<name>A0A4V1KUU4_9BRAD</name>
<evidence type="ECO:0000313" key="1">
    <source>
        <dbReference type="EMBL" id="RXG85689.1"/>
    </source>
</evidence>
<reference evidence="1 2" key="1">
    <citation type="submission" date="2018-11" db="EMBL/GenBank/DDBJ databases">
        <title>Bradyrhizobium sp. nov., isolated from effective nodules of peanut in China.</title>
        <authorList>
            <person name="Li Y."/>
        </authorList>
    </citation>
    <scope>NUCLEOTIDE SEQUENCE [LARGE SCALE GENOMIC DNA]</scope>
    <source>
        <strain evidence="1 2">CCBAU 51770</strain>
    </source>
</reference>
<sequence length="273" mass="31089">MRVVHAFFDESGSHASSPVLCVAGYAFRRREARLFTKEWSSELKRYSIPFFHMVDCAHGNKHFASLTKARRIKLATGLIAIVKRRAAHGFAVSVDLAAYRTLMPSWGPAKSPYAFCARCVIDEMGRWFFKIGFKGASAYFFEDGHASRSEAEGDVGSVLTNPLNKFRGIHYGCVAHSFISKQELPPVQAADLLAWQWATDIKHQMAGKPRRKDFESLSEAPLRCFHFDRERLLHYIELLKEFGVSGDRKLNSLSEEARRVLYTRDRALPSMFF</sequence>
<organism evidence="1 2">
    <name type="scientific">Bradyrhizobium zhanjiangense</name>
    <dbReference type="NCBI Taxonomy" id="1325107"/>
    <lineage>
        <taxon>Bacteria</taxon>
        <taxon>Pseudomonadati</taxon>
        <taxon>Pseudomonadota</taxon>
        <taxon>Alphaproteobacteria</taxon>
        <taxon>Hyphomicrobiales</taxon>
        <taxon>Nitrobacteraceae</taxon>
        <taxon>Bradyrhizobium</taxon>
    </lineage>
</organism>
<gene>
    <name evidence="1" type="ORF">EAS61_35505</name>
</gene>
<protein>
    <submittedName>
        <fullName evidence="1">DUF3800 domain-containing protein</fullName>
    </submittedName>
</protein>
<proteinExistence type="predicted"/>
<dbReference type="InterPro" id="IPR024524">
    <property type="entry name" value="DUF3800"/>
</dbReference>
<dbReference type="RefSeq" id="WP_128956979.1">
    <property type="nucleotide sequence ID" value="NZ_RKMK01000055.1"/>
</dbReference>
<accession>A0A4V1KUU4</accession>
<dbReference type="EMBL" id="RKMK01000055">
    <property type="protein sequence ID" value="RXG85689.1"/>
    <property type="molecule type" value="Genomic_DNA"/>
</dbReference>
<dbReference type="AlphaFoldDB" id="A0A4V1KUU4"/>
<dbReference type="Proteomes" id="UP000290174">
    <property type="component" value="Unassembled WGS sequence"/>
</dbReference>
<dbReference type="Pfam" id="PF12686">
    <property type="entry name" value="DUF3800"/>
    <property type="match status" value="1"/>
</dbReference>
<evidence type="ECO:0000313" key="2">
    <source>
        <dbReference type="Proteomes" id="UP000290174"/>
    </source>
</evidence>